<sequence>MPGDRPTTKDTEVSNCHTAPMPGSQTPIRHIDGGVCHMAPMPGSQPLIPSRGFIRGSGKEMPGAPGASGSVYGGGVGNSHRSTMPSGRPTT</sequence>
<feature type="region of interest" description="Disordered" evidence="1">
    <location>
        <begin position="1"/>
        <end position="91"/>
    </location>
</feature>
<comment type="caution">
    <text evidence="2">The sequence shown here is derived from an EMBL/GenBank/DDBJ whole genome shotgun (WGS) entry which is preliminary data.</text>
</comment>
<feature type="compositionally biased region" description="Polar residues" evidence="1">
    <location>
        <begin position="13"/>
        <end position="27"/>
    </location>
</feature>
<feature type="compositionally biased region" description="Polar residues" evidence="1">
    <location>
        <begin position="79"/>
        <end position="91"/>
    </location>
</feature>
<accession>A0A5B7GLX7</accession>
<organism evidence="2 3">
    <name type="scientific">Portunus trituberculatus</name>
    <name type="common">Swimming crab</name>
    <name type="synonym">Neptunus trituberculatus</name>
    <dbReference type="NCBI Taxonomy" id="210409"/>
    <lineage>
        <taxon>Eukaryota</taxon>
        <taxon>Metazoa</taxon>
        <taxon>Ecdysozoa</taxon>
        <taxon>Arthropoda</taxon>
        <taxon>Crustacea</taxon>
        <taxon>Multicrustacea</taxon>
        <taxon>Malacostraca</taxon>
        <taxon>Eumalacostraca</taxon>
        <taxon>Eucarida</taxon>
        <taxon>Decapoda</taxon>
        <taxon>Pleocyemata</taxon>
        <taxon>Brachyura</taxon>
        <taxon>Eubrachyura</taxon>
        <taxon>Portunoidea</taxon>
        <taxon>Portunidae</taxon>
        <taxon>Portuninae</taxon>
        <taxon>Portunus</taxon>
    </lineage>
</organism>
<proteinExistence type="predicted"/>
<evidence type="ECO:0000256" key="1">
    <source>
        <dbReference type="SAM" id="MobiDB-lite"/>
    </source>
</evidence>
<keyword evidence="3" id="KW-1185">Reference proteome</keyword>
<dbReference type="EMBL" id="VSRR010018237">
    <property type="protein sequence ID" value="MPC61131.1"/>
    <property type="molecule type" value="Genomic_DNA"/>
</dbReference>
<protein>
    <submittedName>
        <fullName evidence="2">Uncharacterized protein</fullName>
    </submittedName>
</protein>
<dbReference type="AlphaFoldDB" id="A0A5B7GLX7"/>
<dbReference type="Proteomes" id="UP000324222">
    <property type="component" value="Unassembled WGS sequence"/>
</dbReference>
<evidence type="ECO:0000313" key="3">
    <source>
        <dbReference type="Proteomes" id="UP000324222"/>
    </source>
</evidence>
<feature type="compositionally biased region" description="Basic and acidic residues" evidence="1">
    <location>
        <begin position="1"/>
        <end position="12"/>
    </location>
</feature>
<name>A0A5B7GLX7_PORTR</name>
<evidence type="ECO:0000313" key="2">
    <source>
        <dbReference type="EMBL" id="MPC61131.1"/>
    </source>
</evidence>
<gene>
    <name evidence="2" type="ORF">E2C01_055195</name>
</gene>
<reference evidence="2 3" key="1">
    <citation type="submission" date="2019-05" db="EMBL/GenBank/DDBJ databases">
        <title>Another draft genome of Portunus trituberculatus and its Hox gene families provides insights of decapod evolution.</title>
        <authorList>
            <person name="Jeong J.-H."/>
            <person name="Song I."/>
            <person name="Kim S."/>
            <person name="Choi T."/>
            <person name="Kim D."/>
            <person name="Ryu S."/>
            <person name="Kim W."/>
        </authorList>
    </citation>
    <scope>NUCLEOTIDE SEQUENCE [LARGE SCALE GENOMIC DNA]</scope>
    <source>
        <tissue evidence="2">Muscle</tissue>
    </source>
</reference>